<dbReference type="PROSITE" id="PS51192">
    <property type="entry name" value="HELICASE_ATP_BIND_1"/>
    <property type="match status" value="1"/>
</dbReference>
<dbReference type="GO" id="GO:0043596">
    <property type="term" value="C:nuclear replication fork"/>
    <property type="evidence" value="ECO:0007669"/>
    <property type="project" value="TreeGrafter"/>
</dbReference>
<dbReference type="InterPro" id="IPR000330">
    <property type="entry name" value="SNF2_N"/>
</dbReference>
<keyword evidence="1" id="KW-0378">Hydrolase</keyword>
<dbReference type="InterPro" id="IPR001650">
    <property type="entry name" value="Helicase_C-like"/>
</dbReference>
<dbReference type="CDD" id="cd18010">
    <property type="entry name" value="DEXHc_HARP_SMARCAL1"/>
    <property type="match status" value="1"/>
</dbReference>
<sequence>MEILDLENIQIWPQKGSHAVVSSLIQLAERIPGAVLEQHKERIRVPVASWPQLCATMQETNGSLRGHPPHKLIRNLLELRRRREQQEQQHRIDMVVVQARAALQSIRLWDHLLPFQRAGVEQAIRQGGRLLLADEMGLGKTIQAIAVAWALRHEWPVLVVCPSSLRDAWRREWMDHVGAQVSVPLDITIIQSAADAERPLLEVNIVSYELVNRLREAELRRVGVLVLDESHYIKSSDAKRTQFLLPWLKRIPRVLLLTGTPALSRPAELYTQLHGLAPAVFSDWIEFAYRYCGARNTPWKAFDTSGATNLAELHRILTQTVMIRRRKTELLDQLPQKKRSVIVVETEASAIEHLRSTLAELASAEQKANAGDQQAASRVKALMSKAFQMTAVAKVRPVLDYCAQLMQSNFKFLLFGYHELMLDAVETWLKERNSLWIRIDGKTEMTERQSLVDRFQRDPQCRVALLALTAAGAGLTLTAAHVVIFAELYWNPGTLRQAEDRVHRIGQRETVSIRYLMLPQSLDERMWRSVQTKLDVLHSSLDGKPDSKLGSPIDETVETLHGHRPLDRFFKRHCKTPETEGVEAKIRLGLSAADCAMNGHDVHEQSSLLTGDALEQIQEAAETPDASGLVPIPHSLLYSVDTSSSRRPKRAREARTRQRPCADAALAPTTSSCG</sequence>
<organism evidence="5 6">
    <name type="scientific">Cyanidiococcus yangmingshanensis</name>
    <dbReference type="NCBI Taxonomy" id="2690220"/>
    <lineage>
        <taxon>Eukaryota</taxon>
        <taxon>Rhodophyta</taxon>
        <taxon>Bangiophyceae</taxon>
        <taxon>Cyanidiales</taxon>
        <taxon>Cyanidiaceae</taxon>
        <taxon>Cyanidiococcus</taxon>
    </lineage>
</organism>
<accession>A0A7J7INE3</accession>
<dbReference type="InterPro" id="IPR027417">
    <property type="entry name" value="P-loop_NTPase"/>
</dbReference>
<dbReference type="InterPro" id="IPR014001">
    <property type="entry name" value="Helicase_ATP-bd"/>
</dbReference>
<reference evidence="5 6" key="1">
    <citation type="journal article" date="2020" name="J. Phycol.">
        <title>Comparative genome analysis reveals Cyanidiococcus gen. nov., a new extremophilic red algal genus sister to Cyanidioschyzon (Cyanidioschyzonaceae, Rhodophyta).</title>
        <authorList>
            <person name="Liu S.-L."/>
            <person name="Chiang Y.-R."/>
            <person name="Yoon H.S."/>
            <person name="Fu H.-Y."/>
        </authorList>
    </citation>
    <scope>NUCLEOTIDE SEQUENCE [LARGE SCALE GENOMIC DNA]</scope>
    <source>
        <strain evidence="5 6">THAL066</strain>
    </source>
</reference>
<feature type="domain" description="Helicase ATP-binding" evidence="3">
    <location>
        <begin position="121"/>
        <end position="279"/>
    </location>
</feature>
<dbReference type="PANTHER" id="PTHR45766">
    <property type="entry name" value="DNA ANNEALING HELICASE AND ENDONUCLEASE ZRANB3 FAMILY MEMBER"/>
    <property type="match status" value="1"/>
</dbReference>
<dbReference type="InterPro" id="IPR049730">
    <property type="entry name" value="SNF2/RAD54-like_C"/>
</dbReference>
<dbReference type="Gene3D" id="3.40.50.10810">
    <property type="entry name" value="Tandem AAA-ATPase domain"/>
    <property type="match status" value="1"/>
</dbReference>
<evidence type="ECO:0000259" key="4">
    <source>
        <dbReference type="PROSITE" id="PS51194"/>
    </source>
</evidence>
<protein>
    <submittedName>
        <fullName evidence="5">SWI/SNF- matrix-associated actin-dependent regulator of chromatin sub A-like protein 1</fullName>
    </submittedName>
</protein>
<dbReference type="EMBL" id="VWRR01000003">
    <property type="protein sequence ID" value="KAF6004643.1"/>
    <property type="molecule type" value="Genomic_DNA"/>
</dbReference>
<dbReference type="OrthoDB" id="448448at2759"/>
<dbReference type="GO" id="GO:0016787">
    <property type="term" value="F:hydrolase activity"/>
    <property type="evidence" value="ECO:0007669"/>
    <property type="project" value="UniProtKB-KW"/>
</dbReference>
<comment type="caution">
    <text evidence="5">The sequence shown here is derived from an EMBL/GenBank/DDBJ whole genome shotgun (WGS) entry which is preliminary data.</text>
</comment>
<evidence type="ECO:0000256" key="2">
    <source>
        <dbReference type="SAM" id="MobiDB-lite"/>
    </source>
</evidence>
<evidence type="ECO:0000313" key="5">
    <source>
        <dbReference type="EMBL" id="KAF6004643.1"/>
    </source>
</evidence>
<dbReference type="InterPro" id="IPR038718">
    <property type="entry name" value="SNF2-like_sf"/>
</dbReference>
<proteinExistence type="predicted"/>
<name>A0A7J7INE3_9RHOD</name>
<dbReference type="Proteomes" id="UP000530660">
    <property type="component" value="Unassembled WGS sequence"/>
</dbReference>
<evidence type="ECO:0000256" key="1">
    <source>
        <dbReference type="ARBA" id="ARBA00022801"/>
    </source>
</evidence>
<dbReference type="SUPFAM" id="SSF52540">
    <property type="entry name" value="P-loop containing nucleoside triphosphate hydrolases"/>
    <property type="match status" value="2"/>
</dbReference>
<dbReference type="Gene3D" id="3.40.50.300">
    <property type="entry name" value="P-loop containing nucleotide triphosphate hydrolases"/>
    <property type="match status" value="1"/>
</dbReference>
<dbReference type="Pfam" id="PF00176">
    <property type="entry name" value="SNF2-rel_dom"/>
    <property type="match status" value="1"/>
</dbReference>
<keyword evidence="6" id="KW-1185">Reference proteome</keyword>
<evidence type="ECO:0000259" key="3">
    <source>
        <dbReference type="PROSITE" id="PS51192"/>
    </source>
</evidence>
<dbReference type="PANTHER" id="PTHR45766:SF6">
    <property type="entry name" value="SWI_SNF-RELATED MATRIX-ASSOCIATED ACTIN-DEPENDENT REGULATOR OF CHROMATIN SUBFAMILY A-LIKE PROTEIN 1"/>
    <property type="match status" value="1"/>
</dbReference>
<dbReference type="SMART" id="SM00490">
    <property type="entry name" value="HELICc"/>
    <property type="match status" value="1"/>
</dbReference>
<feature type="domain" description="Helicase C-terminal" evidence="4">
    <location>
        <begin position="394"/>
        <end position="561"/>
    </location>
</feature>
<feature type="region of interest" description="Disordered" evidence="2">
    <location>
        <begin position="640"/>
        <end position="674"/>
    </location>
</feature>
<gene>
    <name evidence="5" type="primary">SMARCAL1</name>
    <name evidence="5" type="ORF">F1559_004895</name>
</gene>
<evidence type="ECO:0000313" key="6">
    <source>
        <dbReference type="Proteomes" id="UP000530660"/>
    </source>
</evidence>
<dbReference type="SMART" id="SM00487">
    <property type="entry name" value="DEXDc"/>
    <property type="match status" value="1"/>
</dbReference>
<dbReference type="GO" id="GO:0006281">
    <property type="term" value="P:DNA repair"/>
    <property type="evidence" value="ECO:0007669"/>
    <property type="project" value="TreeGrafter"/>
</dbReference>
<dbReference type="Pfam" id="PF00271">
    <property type="entry name" value="Helicase_C"/>
    <property type="match status" value="1"/>
</dbReference>
<dbReference type="GO" id="GO:0005524">
    <property type="term" value="F:ATP binding"/>
    <property type="evidence" value="ECO:0007669"/>
    <property type="project" value="InterPro"/>
</dbReference>
<dbReference type="GO" id="GO:0031297">
    <property type="term" value="P:replication fork processing"/>
    <property type="evidence" value="ECO:0007669"/>
    <property type="project" value="TreeGrafter"/>
</dbReference>
<dbReference type="CDD" id="cd18793">
    <property type="entry name" value="SF2_C_SNF"/>
    <property type="match status" value="1"/>
</dbReference>
<dbReference type="AlphaFoldDB" id="A0A7J7INE3"/>
<dbReference type="PROSITE" id="PS51194">
    <property type="entry name" value="HELICASE_CTER"/>
    <property type="match status" value="1"/>
</dbReference>